<dbReference type="EMBL" id="DS268553">
    <property type="protein sequence ID" value="EFO89260.1"/>
    <property type="molecule type" value="Genomic_DNA"/>
</dbReference>
<evidence type="ECO:0000313" key="2">
    <source>
        <dbReference type="EMBL" id="EFO89260.1"/>
    </source>
</evidence>
<name>E3N807_CAERE</name>
<feature type="region of interest" description="Disordered" evidence="1">
    <location>
        <begin position="48"/>
        <end position="93"/>
    </location>
</feature>
<evidence type="ECO:0000256" key="1">
    <source>
        <dbReference type="SAM" id="MobiDB-lite"/>
    </source>
</evidence>
<evidence type="ECO:0000313" key="3">
    <source>
        <dbReference type="Proteomes" id="UP000008281"/>
    </source>
</evidence>
<dbReference type="Proteomes" id="UP000008281">
    <property type="component" value="Unassembled WGS sequence"/>
</dbReference>
<organism evidence="3">
    <name type="scientific">Caenorhabditis remanei</name>
    <name type="common">Caenorhabditis vulgaris</name>
    <dbReference type="NCBI Taxonomy" id="31234"/>
    <lineage>
        <taxon>Eukaryota</taxon>
        <taxon>Metazoa</taxon>
        <taxon>Ecdysozoa</taxon>
        <taxon>Nematoda</taxon>
        <taxon>Chromadorea</taxon>
        <taxon>Rhabditida</taxon>
        <taxon>Rhabditina</taxon>
        <taxon>Rhabditomorpha</taxon>
        <taxon>Rhabditoidea</taxon>
        <taxon>Rhabditidae</taxon>
        <taxon>Peloderinae</taxon>
        <taxon>Caenorhabditis</taxon>
    </lineage>
</organism>
<dbReference type="OrthoDB" id="5865415at2759"/>
<keyword evidence="3" id="KW-1185">Reference proteome</keyword>
<reference evidence="2" key="1">
    <citation type="submission" date="2007-07" db="EMBL/GenBank/DDBJ databases">
        <title>PCAP assembly of the Caenorhabditis remanei genome.</title>
        <authorList>
            <consortium name="The Caenorhabditis remanei Sequencing Consortium"/>
            <person name="Wilson R.K."/>
        </authorList>
    </citation>
    <scope>NUCLEOTIDE SEQUENCE [LARGE SCALE GENOMIC DNA]</scope>
    <source>
        <strain evidence="2">PB4641</strain>
    </source>
</reference>
<feature type="compositionally biased region" description="Acidic residues" evidence="1">
    <location>
        <begin position="48"/>
        <end position="60"/>
    </location>
</feature>
<feature type="compositionally biased region" description="Pro residues" evidence="1">
    <location>
        <begin position="84"/>
        <end position="93"/>
    </location>
</feature>
<dbReference type="InParanoid" id="E3N807"/>
<accession>E3N807</accession>
<gene>
    <name evidence="2" type="ORF">CRE_16324</name>
</gene>
<sequence>MEKRRAECSPCSRCGDILSSCKRNRLSATTLNDMLLNSALGQLNLASDADESDFESDGESENSLIVSSVPAPSTIHPSTSTAPPAVPSPPNTI</sequence>
<protein>
    <submittedName>
        <fullName evidence="2">Uncharacterized protein</fullName>
    </submittedName>
</protein>
<dbReference type="HOGENOM" id="CLU_2401718_0_0_1"/>
<proteinExistence type="predicted"/>
<dbReference type="AlphaFoldDB" id="E3N807"/>